<dbReference type="InterPro" id="IPR036890">
    <property type="entry name" value="HATPase_C_sf"/>
</dbReference>
<dbReference type="PANTHER" id="PTHR43711:SF1">
    <property type="entry name" value="HISTIDINE KINASE 1"/>
    <property type="match status" value="1"/>
</dbReference>
<dbReference type="OrthoDB" id="9792991at2"/>
<evidence type="ECO:0000259" key="10">
    <source>
        <dbReference type="PROSITE" id="PS50109"/>
    </source>
</evidence>
<evidence type="ECO:0000313" key="12">
    <source>
        <dbReference type="Proteomes" id="UP000490800"/>
    </source>
</evidence>
<dbReference type="InterPro" id="IPR003661">
    <property type="entry name" value="HisK_dim/P_dom"/>
</dbReference>
<dbReference type="Gene3D" id="1.10.287.130">
    <property type="match status" value="1"/>
</dbReference>
<keyword evidence="5" id="KW-0547">Nucleotide-binding</keyword>
<keyword evidence="9" id="KW-0812">Transmembrane</keyword>
<feature type="transmembrane region" description="Helical" evidence="9">
    <location>
        <begin position="33"/>
        <end position="50"/>
    </location>
</feature>
<accession>A0A7X3JYK5</accession>
<evidence type="ECO:0000256" key="9">
    <source>
        <dbReference type="SAM" id="Phobius"/>
    </source>
</evidence>
<dbReference type="InterPro" id="IPR003594">
    <property type="entry name" value="HATPase_dom"/>
</dbReference>
<dbReference type="RefSeq" id="WP_157333722.1">
    <property type="nucleotide sequence ID" value="NZ_RHLK01000002.1"/>
</dbReference>
<proteinExistence type="predicted"/>
<organism evidence="11 12">
    <name type="scientific">Paenibacillus lutrae</name>
    <dbReference type="NCBI Taxonomy" id="2078573"/>
    <lineage>
        <taxon>Bacteria</taxon>
        <taxon>Bacillati</taxon>
        <taxon>Bacillota</taxon>
        <taxon>Bacilli</taxon>
        <taxon>Bacillales</taxon>
        <taxon>Paenibacillaceae</taxon>
        <taxon>Paenibacillus</taxon>
    </lineage>
</organism>
<dbReference type="Pfam" id="PF02518">
    <property type="entry name" value="HATPase_c"/>
    <property type="match status" value="1"/>
</dbReference>
<dbReference type="InterPro" id="IPR036097">
    <property type="entry name" value="HisK_dim/P_sf"/>
</dbReference>
<dbReference type="Gene3D" id="3.30.565.10">
    <property type="entry name" value="Histidine kinase-like ATPase, C-terminal domain"/>
    <property type="match status" value="1"/>
</dbReference>
<dbReference type="InterPro" id="IPR050736">
    <property type="entry name" value="Sensor_HK_Regulatory"/>
</dbReference>
<dbReference type="SUPFAM" id="SSF47384">
    <property type="entry name" value="Homodimeric domain of signal transducing histidine kinase"/>
    <property type="match status" value="1"/>
</dbReference>
<dbReference type="CDD" id="cd00082">
    <property type="entry name" value="HisKA"/>
    <property type="match status" value="1"/>
</dbReference>
<name>A0A7X3JYK5_9BACL</name>
<dbReference type="AlphaFoldDB" id="A0A7X3JYK5"/>
<evidence type="ECO:0000256" key="8">
    <source>
        <dbReference type="ARBA" id="ARBA00023012"/>
    </source>
</evidence>
<protein>
    <recommendedName>
        <fullName evidence="2">histidine kinase</fullName>
        <ecNumber evidence="2">2.7.13.3</ecNumber>
    </recommendedName>
</protein>
<evidence type="ECO:0000256" key="7">
    <source>
        <dbReference type="ARBA" id="ARBA00022840"/>
    </source>
</evidence>
<evidence type="ECO:0000256" key="5">
    <source>
        <dbReference type="ARBA" id="ARBA00022741"/>
    </source>
</evidence>
<sequence>MKLDKTLSLQLLQLLVISALILAELAGPPPGWLRWACLLTLFLLSWLYLYEQLRTRARLHQIQQELRRVLDGNRTTRLLAKDSPSMNEVIFTINELIHELEQVQIEAVQSQAARKSLLSSISHDIRTPLTSIIGYVDALKDGAAVTQQEQRDYLDILSRKAGALKHLTDEMFNMAKLDADEFPIAAEPLDLAEAARESLIEFLPELKQAGMELIIRIPEEKRFMIAADRLSLNRILGNLIKNAIHYGKEGGVLGIELTEIKGGDYQLSLWDQGPGIAPGDIGHVFQRMYRSDAARSPSSGGSGLGLSIARALTEKNGGRIGVSSVPWSRTAFTLIFPQLARPALLRNN</sequence>
<dbReference type="EMBL" id="RHLK01000002">
    <property type="protein sequence ID" value="MVO99062.1"/>
    <property type="molecule type" value="Genomic_DNA"/>
</dbReference>
<evidence type="ECO:0000256" key="2">
    <source>
        <dbReference type="ARBA" id="ARBA00012438"/>
    </source>
</evidence>
<dbReference type="PANTHER" id="PTHR43711">
    <property type="entry name" value="TWO-COMPONENT HISTIDINE KINASE"/>
    <property type="match status" value="1"/>
</dbReference>
<evidence type="ECO:0000256" key="6">
    <source>
        <dbReference type="ARBA" id="ARBA00022777"/>
    </source>
</evidence>
<keyword evidence="9" id="KW-0472">Membrane</keyword>
<feature type="domain" description="Histidine kinase" evidence="10">
    <location>
        <begin position="120"/>
        <end position="340"/>
    </location>
</feature>
<reference evidence="11 12" key="1">
    <citation type="journal article" date="2019" name="Microorganisms">
        <title>Paenibacillus lutrae sp. nov., A Chitinolytic Species Isolated from A River Otter in Castril Natural Park, Granada, Spain.</title>
        <authorList>
            <person name="Rodriguez M."/>
            <person name="Reina J.C."/>
            <person name="Bejar V."/>
            <person name="Llamas I."/>
        </authorList>
    </citation>
    <scope>NUCLEOTIDE SEQUENCE [LARGE SCALE GENOMIC DNA]</scope>
    <source>
        <strain evidence="11 12">N10</strain>
    </source>
</reference>
<dbReference type="SMART" id="SM00387">
    <property type="entry name" value="HATPase_c"/>
    <property type="match status" value="1"/>
</dbReference>
<dbReference type="Proteomes" id="UP000490800">
    <property type="component" value="Unassembled WGS sequence"/>
</dbReference>
<keyword evidence="3" id="KW-0597">Phosphoprotein</keyword>
<evidence type="ECO:0000256" key="3">
    <source>
        <dbReference type="ARBA" id="ARBA00022553"/>
    </source>
</evidence>
<keyword evidence="4" id="KW-0808">Transferase</keyword>
<comment type="catalytic activity">
    <reaction evidence="1">
        <text>ATP + protein L-histidine = ADP + protein N-phospho-L-histidine.</text>
        <dbReference type="EC" id="2.7.13.3"/>
    </reaction>
</comment>
<evidence type="ECO:0000313" key="11">
    <source>
        <dbReference type="EMBL" id="MVO99062.1"/>
    </source>
</evidence>
<dbReference type="GO" id="GO:0005524">
    <property type="term" value="F:ATP binding"/>
    <property type="evidence" value="ECO:0007669"/>
    <property type="project" value="UniProtKB-KW"/>
</dbReference>
<keyword evidence="9" id="KW-1133">Transmembrane helix</keyword>
<keyword evidence="6 11" id="KW-0418">Kinase</keyword>
<evidence type="ECO:0000256" key="1">
    <source>
        <dbReference type="ARBA" id="ARBA00000085"/>
    </source>
</evidence>
<gene>
    <name evidence="11" type="ORF">EDM21_05925</name>
</gene>
<dbReference type="Pfam" id="PF00512">
    <property type="entry name" value="HisKA"/>
    <property type="match status" value="1"/>
</dbReference>
<keyword evidence="8" id="KW-0902">Two-component regulatory system</keyword>
<dbReference type="InterPro" id="IPR004358">
    <property type="entry name" value="Sig_transdc_His_kin-like_C"/>
</dbReference>
<dbReference type="InterPro" id="IPR005467">
    <property type="entry name" value="His_kinase_dom"/>
</dbReference>
<comment type="caution">
    <text evidence="11">The sequence shown here is derived from an EMBL/GenBank/DDBJ whole genome shotgun (WGS) entry which is preliminary data.</text>
</comment>
<evidence type="ECO:0000256" key="4">
    <source>
        <dbReference type="ARBA" id="ARBA00022679"/>
    </source>
</evidence>
<keyword evidence="7" id="KW-0067">ATP-binding</keyword>
<dbReference type="SMART" id="SM00388">
    <property type="entry name" value="HisKA"/>
    <property type="match status" value="1"/>
</dbReference>
<dbReference type="GO" id="GO:0000155">
    <property type="term" value="F:phosphorelay sensor kinase activity"/>
    <property type="evidence" value="ECO:0007669"/>
    <property type="project" value="InterPro"/>
</dbReference>
<dbReference type="PRINTS" id="PR00344">
    <property type="entry name" value="BCTRLSENSOR"/>
</dbReference>
<dbReference type="SUPFAM" id="SSF55874">
    <property type="entry name" value="ATPase domain of HSP90 chaperone/DNA topoisomerase II/histidine kinase"/>
    <property type="match status" value="1"/>
</dbReference>
<dbReference type="PROSITE" id="PS50109">
    <property type="entry name" value="HIS_KIN"/>
    <property type="match status" value="1"/>
</dbReference>
<keyword evidence="12" id="KW-1185">Reference proteome</keyword>
<dbReference type="EC" id="2.7.13.3" evidence="2"/>